<dbReference type="InterPro" id="IPR000182">
    <property type="entry name" value="GNAT_dom"/>
</dbReference>
<geneLocation type="plasmid" evidence="4 5">
    <name>pREB5</name>
</geneLocation>
<name>A8ZPL6_ACAM1</name>
<sequence length="166" mass="17985">MGSKPNVVIRSANSTDLPYLENIRKAAFAPVFASFRKILGDEIYNLAQAHEDEAQGELLASLLAPDSDWEVYTAVIDSSVVGFISFQLNLDRKVGEIGLNAVNPNHAGRGIGTIMYDFVISKMKEAGMQVATVATGGDPSHAPARRAYEKSGFTVQIPSVWLCQKL</sequence>
<dbReference type="Gene3D" id="3.40.630.30">
    <property type="match status" value="1"/>
</dbReference>
<organism evidence="4 5">
    <name type="scientific">Acaryochloris marina (strain MBIC 11017)</name>
    <dbReference type="NCBI Taxonomy" id="329726"/>
    <lineage>
        <taxon>Bacteria</taxon>
        <taxon>Bacillati</taxon>
        <taxon>Cyanobacteriota</taxon>
        <taxon>Cyanophyceae</taxon>
        <taxon>Acaryochloridales</taxon>
        <taxon>Acaryochloridaceae</taxon>
        <taxon>Acaryochloris</taxon>
    </lineage>
</organism>
<dbReference type="OrthoDB" id="9789603at2"/>
<dbReference type="PROSITE" id="PS51186">
    <property type="entry name" value="GNAT"/>
    <property type="match status" value="1"/>
</dbReference>
<dbReference type="Pfam" id="PF00583">
    <property type="entry name" value="Acetyltransf_1"/>
    <property type="match status" value="1"/>
</dbReference>
<evidence type="ECO:0000259" key="3">
    <source>
        <dbReference type="PROSITE" id="PS51186"/>
    </source>
</evidence>
<evidence type="ECO:0000256" key="2">
    <source>
        <dbReference type="ARBA" id="ARBA00023315"/>
    </source>
</evidence>
<dbReference type="CDD" id="cd04301">
    <property type="entry name" value="NAT_SF"/>
    <property type="match status" value="1"/>
</dbReference>
<dbReference type="SUPFAM" id="SSF55729">
    <property type="entry name" value="Acyl-CoA N-acyltransferases (Nat)"/>
    <property type="match status" value="1"/>
</dbReference>
<accession>A8ZPL6</accession>
<proteinExistence type="predicted"/>
<dbReference type="GO" id="GO:0016747">
    <property type="term" value="F:acyltransferase activity, transferring groups other than amino-acyl groups"/>
    <property type="evidence" value="ECO:0007669"/>
    <property type="project" value="InterPro"/>
</dbReference>
<evidence type="ECO:0000256" key="1">
    <source>
        <dbReference type="ARBA" id="ARBA00022679"/>
    </source>
</evidence>
<dbReference type="HOGENOM" id="CLU_118025_0_0_3"/>
<dbReference type="PANTHER" id="PTHR43877">
    <property type="entry name" value="AMINOALKYLPHOSPHONATE N-ACETYLTRANSFERASE-RELATED-RELATED"/>
    <property type="match status" value="1"/>
</dbReference>
<dbReference type="Proteomes" id="UP000000268">
    <property type="component" value="Plasmid pREB5"/>
</dbReference>
<dbReference type="KEGG" id="amr:AM1_E0183"/>
<feature type="domain" description="N-acetyltransferase" evidence="3">
    <location>
        <begin position="7"/>
        <end position="166"/>
    </location>
</feature>
<reference evidence="4 5" key="1">
    <citation type="journal article" date="2008" name="Proc. Natl. Acad. Sci. U.S.A.">
        <title>Niche adaptation and genome expansion in the chlorophyll d-producing cyanobacterium Acaryochloris marina.</title>
        <authorList>
            <person name="Swingley W.D."/>
            <person name="Chen M."/>
            <person name="Cheung P.C."/>
            <person name="Conrad A.L."/>
            <person name="Dejesa L.C."/>
            <person name="Hao J."/>
            <person name="Honchak B.M."/>
            <person name="Karbach L.E."/>
            <person name="Kurdoglu A."/>
            <person name="Lahiri S."/>
            <person name="Mastrian S.D."/>
            <person name="Miyashita H."/>
            <person name="Page L."/>
            <person name="Ramakrishna P."/>
            <person name="Satoh S."/>
            <person name="Sattley W.M."/>
            <person name="Shimada Y."/>
            <person name="Taylor H.L."/>
            <person name="Tomo T."/>
            <person name="Tsuchiya T."/>
            <person name="Wang Z.T."/>
            <person name="Raymond J."/>
            <person name="Mimuro M."/>
            <person name="Blankenship R.E."/>
            <person name="Touchman J.W."/>
        </authorList>
    </citation>
    <scope>NUCLEOTIDE SEQUENCE [LARGE SCALE GENOMIC DNA]</scope>
    <source>
        <strain evidence="5">MBIC 11017</strain>
        <plasmid evidence="5">Plasmid pREB5</plasmid>
    </source>
</reference>
<dbReference type="EMBL" id="CP000842">
    <property type="protein sequence ID" value="ABW32952.1"/>
    <property type="molecule type" value="Genomic_DNA"/>
</dbReference>
<evidence type="ECO:0000313" key="4">
    <source>
        <dbReference type="EMBL" id="ABW32952.1"/>
    </source>
</evidence>
<keyword evidence="5" id="KW-1185">Reference proteome</keyword>
<gene>
    <name evidence="4" type="ordered locus">AM1_E0183</name>
</gene>
<keyword evidence="2" id="KW-0012">Acyltransferase</keyword>
<keyword evidence="4" id="KW-0614">Plasmid</keyword>
<dbReference type="InterPro" id="IPR050832">
    <property type="entry name" value="Bact_Acetyltransf"/>
</dbReference>
<dbReference type="InterPro" id="IPR016181">
    <property type="entry name" value="Acyl_CoA_acyltransferase"/>
</dbReference>
<dbReference type="RefSeq" id="WP_012167906.1">
    <property type="nucleotide sequence ID" value="NC_009930.1"/>
</dbReference>
<keyword evidence="1 4" id="KW-0808">Transferase</keyword>
<evidence type="ECO:0000313" key="5">
    <source>
        <dbReference type="Proteomes" id="UP000000268"/>
    </source>
</evidence>
<protein>
    <submittedName>
        <fullName evidence="4">Acetyltransferase, putative</fullName>
    </submittedName>
</protein>
<dbReference type="AlphaFoldDB" id="A8ZPL6"/>